<reference evidence="3" key="1">
    <citation type="journal article" date="2014" name="Proc. Natl. Acad. Sci. U.S.A.">
        <title>Extensive sampling of basidiomycete genomes demonstrates inadequacy of the white-rot/brown-rot paradigm for wood decay fungi.</title>
        <authorList>
            <person name="Riley R."/>
            <person name="Salamov A.A."/>
            <person name="Brown D.W."/>
            <person name="Nagy L.G."/>
            <person name="Floudas D."/>
            <person name="Held B.W."/>
            <person name="Levasseur A."/>
            <person name="Lombard V."/>
            <person name="Morin E."/>
            <person name="Otillar R."/>
            <person name="Lindquist E.A."/>
            <person name="Sun H."/>
            <person name="LaButti K.M."/>
            <person name="Schmutz J."/>
            <person name="Jabbour D."/>
            <person name="Luo H."/>
            <person name="Baker S.E."/>
            <person name="Pisabarro A.G."/>
            <person name="Walton J.D."/>
            <person name="Blanchette R.A."/>
            <person name="Henrissat B."/>
            <person name="Martin F."/>
            <person name="Cullen D."/>
            <person name="Hibbett D.S."/>
            <person name="Grigoriev I.V."/>
        </authorList>
    </citation>
    <scope>NUCLEOTIDE SEQUENCE [LARGE SCALE GENOMIC DNA]</scope>
    <source>
        <strain evidence="3">CBS 339.88</strain>
    </source>
</reference>
<proteinExistence type="predicted"/>
<evidence type="ECO:0008006" key="4">
    <source>
        <dbReference type="Google" id="ProtNLM"/>
    </source>
</evidence>
<name>A0A067SA55_GALM3</name>
<dbReference type="AlphaFoldDB" id="A0A067SA55"/>
<protein>
    <recommendedName>
        <fullName evidence="4">Hydrophobin</fullName>
    </recommendedName>
</protein>
<feature type="chain" id="PRO_5001645657" description="Hydrophobin" evidence="1">
    <location>
        <begin position="23"/>
        <end position="103"/>
    </location>
</feature>
<organism evidence="2 3">
    <name type="scientific">Galerina marginata (strain CBS 339.88)</name>
    <dbReference type="NCBI Taxonomy" id="685588"/>
    <lineage>
        <taxon>Eukaryota</taxon>
        <taxon>Fungi</taxon>
        <taxon>Dikarya</taxon>
        <taxon>Basidiomycota</taxon>
        <taxon>Agaricomycotina</taxon>
        <taxon>Agaricomycetes</taxon>
        <taxon>Agaricomycetidae</taxon>
        <taxon>Agaricales</taxon>
        <taxon>Agaricineae</taxon>
        <taxon>Strophariaceae</taxon>
        <taxon>Galerina</taxon>
    </lineage>
</organism>
<evidence type="ECO:0000256" key="1">
    <source>
        <dbReference type="SAM" id="SignalP"/>
    </source>
</evidence>
<accession>A0A067SA55</accession>
<gene>
    <name evidence="2" type="ORF">GALMADRAFT_283323</name>
</gene>
<evidence type="ECO:0000313" key="2">
    <source>
        <dbReference type="EMBL" id="KDR67780.1"/>
    </source>
</evidence>
<evidence type="ECO:0000313" key="3">
    <source>
        <dbReference type="Proteomes" id="UP000027222"/>
    </source>
</evidence>
<sequence>MHTTHHTKIFFGILLWASMSAASSVLGDATSSNCAGTGGLCGPVSGLACCAGLTCTTENVCRGCAGTNGLCGSVVGGVACCAGLFCSTGNVLNSGGAFKAIRL</sequence>
<keyword evidence="3" id="KW-1185">Reference proteome</keyword>
<dbReference type="Proteomes" id="UP000027222">
    <property type="component" value="Unassembled WGS sequence"/>
</dbReference>
<feature type="signal peptide" evidence="1">
    <location>
        <begin position="1"/>
        <end position="22"/>
    </location>
</feature>
<dbReference type="HOGENOM" id="CLU_2263969_0_0_1"/>
<dbReference type="EMBL" id="KL142412">
    <property type="protein sequence ID" value="KDR67780.1"/>
    <property type="molecule type" value="Genomic_DNA"/>
</dbReference>
<keyword evidence="1" id="KW-0732">Signal</keyword>